<keyword evidence="2" id="KW-1185">Reference proteome</keyword>
<dbReference type="EMBL" id="BMAO01011379">
    <property type="protein sequence ID" value="GFQ73186.1"/>
    <property type="molecule type" value="Genomic_DNA"/>
</dbReference>
<dbReference type="AlphaFoldDB" id="A0A8X6KHD3"/>
<reference evidence="1" key="1">
    <citation type="submission" date="2020-07" db="EMBL/GenBank/DDBJ databases">
        <title>Multicomponent nature underlies the extraordinary mechanical properties of spider dragline silk.</title>
        <authorList>
            <person name="Kono N."/>
            <person name="Nakamura H."/>
            <person name="Mori M."/>
            <person name="Yoshida Y."/>
            <person name="Ohtoshi R."/>
            <person name="Malay A.D."/>
            <person name="Moran D.A.P."/>
            <person name="Tomita M."/>
            <person name="Numata K."/>
            <person name="Arakawa K."/>
        </authorList>
    </citation>
    <scope>NUCLEOTIDE SEQUENCE</scope>
</reference>
<comment type="caution">
    <text evidence="1">The sequence shown here is derived from an EMBL/GenBank/DDBJ whole genome shotgun (WGS) entry which is preliminary data.</text>
</comment>
<proteinExistence type="predicted"/>
<gene>
    <name evidence="1" type="ORF">TNCT_658891</name>
</gene>
<accession>A0A8X6KHD3</accession>
<protein>
    <submittedName>
        <fullName evidence="1">Uncharacterized protein</fullName>
    </submittedName>
</protein>
<evidence type="ECO:0000313" key="2">
    <source>
        <dbReference type="Proteomes" id="UP000887116"/>
    </source>
</evidence>
<evidence type="ECO:0000313" key="1">
    <source>
        <dbReference type="EMBL" id="GFQ73186.1"/>
    </source>
</evidence>
<sequence>MNVLCFFKEEQDNSFVPFLNIIESIKPSDSTDKRNESQQHFYQKTKSHKFVEEIGGIISVAHEVMFFG</sequence>
<dbReference type="Proteomes" id="UP000887116">
    <property type="component" value="Unassembled WGS sequence"/>
</dbReference>
<name>A0A8X6KHD3_TRICU</name>
<organism evidence="1 2">
    <name type="scientific">Trichonephila clavata</name>
    <name type="common">Joro spider</name>
    <name type="synonym">Nephila clavata</name>
    <dbReference type="NCBI Taxonomy" id="2740835"/>
    <lineage>
        <taxon>Eukaryota</taxon>
        <taxon>Metazoa</taxon>
        <taxon>Ecdysozoa</taxon>
        <taxon>Arthropoda</taxon>
        <taxon>Chelicerata</taxon>
        <taxon>Arachnida</taxon>
        <taxon>Araneae</taxon>
        <taxon>Araneomorphae</taxon>
        <taxon>Entelegynae</taxon>
        <taxon>Araneoidea</taxon>
        <taxon>Nephilidae</taxon>
        <taxon>Trichonephila</taxon>
    </lineage>
</organism>